<evidence type="ECO:0000256" key="10">
    <source>
        <dbReference type="ARBA" id="ARBA00022962"/>
    </source>
</evidence>
<dbReference type="GO" id="GO:0046872">
    <property type="term" value="F:metal ion binding"/>
    <property type="evidence" value="ECO:0007669"/>
    <property type="project" value="UniProtKB-KW"/>
</dbReference>
<dbReference type="Gene3D" id="3.60.20.10">
    <property type="entry name" value="Glutamine Phosphoribosylpyrophosphate, subunit 1, domain 1"/>
    <property type="match status" value="1"/>
</dbReference>
<evidence type="ECO:0000256" key="7">
    <source>
        <dbReference type="ARBA" id="ARBA00022643"/>
    </source>
</evidence>
<evidence type="ECO:0000256" key="11">
    <source>
        <dbReference type="ARBA" id="ARBA00023002"/>
    </source>
</evidence>
<dbReference type="InterPro" id="IPR013785">
    <property type="entry name" value="Aldolase_TIM"/>
</dbReference>
<dbReference type="CDD" id="cd02808">
    <property type="entry name" value="GltS_FMN"/>
    <property type="match status" value="1"/>
</dbReference>
<dbReference type="CDD" id="cd00713">
    <property type="entry name" value="GltS"/>
    <property type="match status" value="1"/>
</dbReference>
<keyword evidence="5" id="KW-0028">Amino-acid biosynthesis</keyword>
<dbReference type="GO" id="GO:0006537">
    <property type="term" value="P:glutamate biosynthetic process"/>
    <property type="evidence" value="ECO:0007669"/>
    <property type="project" value="UniProtKB-KW"/>
</dbReference>
<dbReference type="InterPro" id="IPR017932">
    <property type="entry name" value="GATase_2_dom"/>
</dbReference>
<dbReference type="Proteomes" id="UP000579281">
    <property type="component" value="Unassembled WGS sequence"/>
</dbReference>
<keyword evidence="9" id="KW-0274">FAD</keyword>
<accession>A0A841KJT8</accession>
<dbReference type="FunFam" id="2.160.20.60:FF:000001">
    <property type="entry name" value="Glutamate synthase, large subunit"/>
    <property type="match status" value="1"/>
</dbReference>
<keyword evidence="10" id="KW-0315">Glutamine amidotransferase</keyword>
<evidence type="ECO:0000256" key="3">
    <source>
        <dbReference type="ARBA" id="ARBA00001974"/>
    </source>
</evidence>
<organism evidence="18 19">
    <name type="scientific">Anaerosolibacter carboniphilus</name>
    <dbReference type="NCBI Taxonomy" id="1417629"/>
    <lineage>
        <taxon>Bacteria</taxon>
        <taxon>Bacillati</taxon>
        <taxon>Bacillota</taxon>
        <taxon>Clostridia</taxon>
        <taxon>Peptostreptococcales</taxon>
        <taxon>Thermotaleaceae</taxon>
        <taxon>Anaerosolibacter</taxon>
    </lineage>
</organism>
<dbReference type="FunFam" id="3.20.20.70:FF:000031">
    <property type="entry name" value="Glutamate synthase 1 [NADH]"/>
    <property type="match status" value="1"/>
</dbReference>
<comment type="caution">
    <text evidence="18">The sequence shown here is derived from an EMBL/GenBank/DDBJ whole genome shotgun (WGS) entry which is preliminary data.</text>
</comment>
<keyword evidence="13" id="KW-0411">Iron-sulfur</keyword>
<dbReference type="Pfam" id="PF04898">
    <property type="entry name" value="Glu_syn_central"/>
    <property type="match status" value="1"/>
</dbReference>
<evidence type="ECO:0000256" key="1">
    <source>
        <dbReference type="ARBA" id="ARBA00001917"/>
    </source>
</evidence>
<dbReference type="SUPFAM" id="SSF69336">
    <property type="entry name" value="Alpha subunit of glutamate synthase, C-terminal domain"/>
    <property type="match status" value="1"/>
</dbReference>
<evidence type="ECO:0000256" key="15">
    <source>
        <dbReference type="ARBA" id="ARBA00023291"/>
    </source>
</evidence>
<keyword evidence="14" id="KW-0314">Glutamate biosynthesis</keyword>
<evidence type="ECO:0000256" key="8">
    <source>
        <dbReference type="ARBA" id="ARBA00022723"/>
    </source>
</evidence>
<comment type="cofactor">
    <cofactor evidence="3">
        <name>FAD</name>
        <dbReference type="ChEBI" id="CHEBI:57692"/>
    </cofactor>
</comment>
<dbReference type="SUPFAM" id="SSF56235">
    <property type="entry name" value="N-terminal nucleophile aminohydrolases (Ntn hydrolases)"/>
    <property type="match status" value="1"/>
</dbReference>
<dbReference type="FunFam" id="3.60.20.10:FF:000001">
    <property type="entry name" value="Glutamate synthase, large subunit"/>
    <property type="match status" value="1"/>
</dbReference>
<evidence type="ECO:0000256" key="13">
    <source>
        <dbReference type="ARBA" id="ARBA00023014"/>
    </source>
</evidence>
<protein>
    <submittedName>
        <fullName evidence="18">Glutamate synthase (NADPH/NADH) large chain</fullName>
        <ecNumber evidence="18">1.4.1.13</ecNumber>
        <ecNumber evidence="18">1.4.1.14</ecNumber>
    </submittedName>
</protein>
<evidence type="ECO:0000256" key="2">
    <source>
        <dbReference type="ARBA" id="ARBA00001927"/>
    </source>
</evidence>
<dbReference type="PANTHER" id="PTHR11938:SF133">
    <property type="entry name" value="GLUTAMATE SYNTHASE (NADH)"/>
    <property type="match status" value="1"/>
</dbReference>
<dbReference type="SUPFAM" id="SSF51395">
    <property type="entry name" value="FMN-linked oxidoreductases"/>
    <property type="match status" value="1"/>
</dbReference>
<comment type="cofactor">
    <cofactor evidence="2">
        <name>[3Fe-4S] cluster</name>
        <dbReference type="ChEBI" id="CHEBI:21137"/>
    </cofactor>
</comment>
<keyword evidence="8" id="KW-0479">Metal-binding</keyword>
<comment type="pathway">
    <text evidence="16">Amino-acid biosynthesis.</text>
</comment>
<dbReference type="Pfam" id="PF01645">
    <property type="entry name" value="Glu_synthase"/>
    <property type="match status" value="1"/>
</dbReference>
<keyword evidence="11 18" id="KW-0560">Oxidoreductase</keyword>
<dbReference type="PROSITE" id="PS51278">
    <property type="entry name" value="GATASE_TYPE_2"/>
    <property type="match status" value="1"/>
</dbReference>
<dbReference type="Gene3D" id="3.20.20.70">
    <property type="entry name" value="Aldolase class I"/>
    <property type="match status" value="2"/>
</dbReference>
<evidence type="ECO:0000256" key="16">
    <source>
        <dbReference type="ARBA" id="ARBA00029440"/>
    </source>
</evidence>
<keyword evidence="19" id="KW-1185">Reference proteome</keyword>
<comment type="cofactor">
    <cofactor evidence="1">
        <name>FMN</name>
        <dbReference type="ChEBI" id="CHEBI:58210"/>
    </cofactor>
</comment>
<dbReference type="NCBIfam" id="NF008730">
    <property type="entry name" value="PRK11750.1"/>
    <property type="match status" value="1"/>
</dbReference>
<evidence type="ECO:0000259" key="17">
    <source>
        <dbReference type="PROSITE" id="PS51278"/>
    </source>
</evidence>
<keyword evidence="7" id="KW-0288">FMN</keyword>
<dbReference type="GO" id="GO:0019676">
    <property type="term" value="P:ammonia assimilation cycle"/>
    <property type="evidence" value="ECO:0007669"/>
    <property type="project" value="TreeGrafter"/>
</dbReference>
<evidence type="ECO:0000256" key="4">
    <source>
        <dbReference type="ARBA" id="ARBA00009716"/>
    </source>
</evidence>
<dbReference type="InterPro" id="IPR050711">
    <property type="entry name" value="ET-N_metabolism_enzyme"/>
</dbReference>
<sequence>MSGNGLPEKQGLYNPSMEKDSCGVGFIAHIKGKKSHEILQQGLQILKNLQHRGAVDADATTGDGSGVLMQIPHDFLKIEAKKLDIELPEYEDYGVGMIFLPREPHSRIFCEGVVERILKEEGQKLLGWRTVPIEEEACGEAARATRPVVVQIFIDRNKQTKEVFERKLLMVRKRAQKAIRDTQKPYTESFYICSLSSRTIIYKGLIAGCRLQEFYADLTNSMMKTAIVMIHERYSTNTFPSWKLAQPFRYIAHNGEINTIRGNINWMQAREGVMRSKRFGKEFSKILPIMEPGGSDSASFDNAVELFAANAHSLEYIMMMLIPEAWQNDYKMDREKRGFYEYHARVMEPWDGPATIAFTDGIKVGVTVDRNGLRPARYITTKDDLVIMASEIGVLDIAPEKILEKGCLQPGKILLVNTEEGRIISDEEIKAAAYQRKPFGNWVEKNRMTLKDIEKPFDGKKMSFETLHRNQLVFGFTKEELEKVLCYMTENGKEPIGSMGIDTPLAILSERPQLLFNYFKQKFAQVTNPPIDPIREALIMSLIQFIGTHGKLLDEIETEKDNKYILLEHPVILSHELEGICSLYTEDFRSATIPCIFQADHEGNGLRHALDYLCKRAEESVRLGYNILVLSDRNVDMYNAPIPSLLALGAVHHHLVRKKLRTAVDLIVEAGDARDVMHMALLVGFGAKAIHPYMAFESIGHMVEKKENKKLTSLEEAFIHYRDGISEGLLKIISRMGISTLQSYCGAQIFEAIGIHQEVIEEYFTDTPAVLSGIGLDEIAKEVLARHQRAYREFGKLDAGGELSYRKDGEYHILHPDAIRALRKASIEGDLQKYRVYAHEVNAQNEKRATIRSLLNFKKINSIPLESVEPVENILKRFRISGMSFGSLSMECHETLAVAMNRLGGASNSGEGGEDPRRYALNGKGQDLKSAVKQVASGRFGVNINYLVNCNELEIKVAQGAKPGEGGHLPGDKVTPEIARVRHSTPEIDLISPPPHHDIYSIEDLSQLIFDLKNANPEGRVGVKLVSQMGVGTVAAGVVKSHADFVLIGGHDGGSGAAPISSMKYVGLPWELGLAEAQQTLLLNNLRGKVTLQVDGKMLTGRDVVIAALLGAEEYGFATAPLIASGCVVCRQCHLNKCPAGIATQDLKLRENFKGEPEHVMNYLTFVAEEVREYMAQLGFKTMDEMIGRVDALEIEKVNLGKLKDCHLYSLLYKPELPSRIAGKCGAPQKFNKDGLLDNKILKDTLLALEEGKNIVHHLMIRNTDRSFGTMLSGEIARYYGEQGVAEDAVMIGVKGSAGQSFGAFTVKGLTLMLEGDANDYLGKGLSGGKIIVIPPEGITFEPSKNIIAGNTLLYGATAGEAYISGRVGQRFCVRNSGAVAVVEGVGDHGCEYMTGGVVVILGTTGRNFGAGMSGGVAYVLDEENGFRDRCNLDMVSIERLESPKDVQLVKDLIHKHYLYTQSDKAKKILGHWNDYQKKFVKAVSPVYQKQMEQIG</sequence>
<dbReference type="Pfam" id="PF01493">
    <property type="entry name" value="GXGXG"/>
    <property type="match status" value="1"/>
</dbReference>
<proteinExistence type="inferred from homology"/>
<dbReference type="EC" id="1.4.1.14" evidence="18"/>
<keyword evidence="6" id="KW-0285">Flavoprotein</keyword>
<dbReference type="PANTHER" id="PTHR11938">
    <property type="entry name" value="FAD NADPH DEHYDROGENASE/OXIDOREDUCTASE"/>
    <property type="match status" value="1"/>
</dbReference>
<dbReference type="InterPro" id="IPR002932">
    <property type="entry name" value="Glu_synthdom"/>
</dbReference>
<evidence type="ECO:0000256" key="14">
    <source>
        <dbReference type="ARBA" id="ARBA00023164"/>
    </source>
</evidence>
<dbReference type="GO" id="GO:0016040">
    <property type="term" value="F:glutamate synthase (NADH) activity"/>
    <property type="evidence" value="ECO:0007669"/>
    <property type="project" value="UniProtKB-EC"/>
</dbReference>
<dbReference type="InterPro" id="IPR002489">
    <property type="entry name" value="Glu_synth_asu_C"/>
</dbReference>
<name>A0A841KJT8_9FIRM</name>
<dbReference type="RefSeq" id="WP_184307262.1">
    <property type="nucleotide sequence ID" value="NZ_JACHEN010000001.1"/>
</dbReference>
<dbReference type="GO" id="GO:0004355">
    <property type="term" value="F:glutamate synthase (NADPH) activity"/>
    <property type="evidence" value="ECO:0007669"/>
    <property type="project" value="UniProtKB-EC"/>
</dbReference>
<gene>
    <name evidence="18" type="ORF">HNQ80_000203</name>
</gene>
<dbReference type="InterPro" id="IPR006982">
    <property type="entry name" value="Glu_synth_centr_N"/>
</dbReference>
<feature type="domain" description="Glutamine amidotransferase type-2" evidence="17">
    <location>
        <begin position="22"/>
        <end position="419"/>
    </location>
</feature>
<dbReference type="EMBL" id="JACHEN010000001">
    <property type="protein sequence ID" value="MBB6214134.1"/>
    <property type="molecule type" value="Genomic_DNA"/>
</dbReference>
<dbReference type="Gene3D" id="2.160.20.60">
    <property type="entry name" value="Glutamate synthase, alpha subunit, C-terminal domain"/>
    <property type="match status" value="1"/>
</dbReference>
<keyword evidence="15" id="KW-0003">3Fe-4S</keyword>
<keyword evidence="12" id="KW-0408">Iron</keyword>
<dbReference type="EC" id="1.4.1.13" evidence="18"/>
<reference evidence="18 19" key="1">
    <citation type="submission" date="2020-08" db="EMBL/GenBank/DDBJ databases">
        <title>Genomic Encyclopedia of Type Strains, Phase IV (KMG-IV): sequencing the most valuable type-strain genomes for metagenomic binning, comparative biology and taxonomic classification.</title>
        <authorList>
            <person name="Goeker M."/>
        </authorList>
    </citation>
    <scope>NUCLEOTIDE SEQUENCE [LARGE SCALE GENOMIC DNA]</scope>
    <source>
        <strain evidence="18 19">DSM 103526</strain>
    </source>
</reference>
<dbReference type="InterPro" id="IPR029055">
    <property type="entry name" value="Ntn_hydrolases_N"/>
</dbReference>
<evidence type="ECO:0000256" key="9">
    <source>
        <dbReference type="ARBA" id="ARBA00022827"/>
    </source>
</evidence>
<evidence type="ECO:0000256" key="5">
    <source>
        <dbReference type="ARBA" id="ARBA00022605"/>
    </source>
</evidence>
<evidence type="ECO:0000256" key="6">
    <source>
        <dbReference type="ARBA" id="ARBA00022630"/>
    </source>
</evidence>
<evidence type="ECO:0000313" key="19">
    <source>
        <dbReference type="Proteomes" id="UP000579281"/>
    </source>
</evidence>
<evidence type="ECO:0000256" key="12">
    <source>
        <dbReference type="ARBA" id="ARBA00023004"/>
    </source>
</evidence>
<comment type="similarity">
    <text evidence="4">Belongs to the glutamate synthase family.</text>
</comment>
<dbReference type="GO" id="GO:0051538">
    <property type="term" value="F:3 iron, 4 sulfur cluster binding"/>
    <property type="evidence" value="ECO:0007669"/>
    <property type="project" value="UniProtKB-KW"/>
</dbReference>
<evidence type="ECO:0000313" key="18">
    <source>
        <dbReference type="EMBL" id="MBB6214134.1"/>
    </source>
</evidence>
<dbReference type="InterPro" id="IPR036485">
    <property type="entry name" value="Glu_synth_asu_C_sf"/>
</dbReference>
<dbReference type="CDD" id="cd00982">
    <property type="entry name" value="gltB_C"/>
    <property type="match status" value="1"/>
</dbReference>
<dbReference type="Pfam" id="PF00310">
    <property type="entry name" value="GATase_2"/>
    <property type="match status" value="1"/>
</dbReference>